<evidence type="ECO:0000313" key="2">
    <source>
        <dbReference type="EMBL" id="KAG7406977.1"/>
    </source>
</evidence>
<dbReference type="Proteomes" id="UP000694050">
    <property type="component" value="Unassembled WGS sequence"/>
</dbReference>
<feature type="region of interest" description="Disordered" evidence="1">
    <location>
        <begin position="180"/>
        <end position="225"/>
    </location>
</feature>
<accession>A0A8J5NU08</accession>
<gene>
    <name evidence="2" type="ORF">Forpe1208_v013366</name>
</gene>
<sequence>MEEAALSFDAYPGIAAYVESRVLLHSQDKGNHGPEKADETLDALGTPDSLSKVLLRSVLLAKASEGRQRKEPNYQVSTLGFAALELRLTEEAMERAETRALRTAEAAGEEQELGPLMEKNKTGGLKRGEWARVQTFKRNNIKRDQEQSMERALDARRGLERNKSSFQQPILEEIAKARRVASDPFRTSSEDLETEYFERPDHYNNEIDNNQSLTTQLTPGSSDGSSVYRVSPWW</sequence>
<proteinExistence type="predicted"/>
<comment type="caution">
    <text evidence="2">The sequence shown here is derived from an EMBL/GenBank/DDBJ whole genome shotgun (WGS) entry which is preliminary data.</text>
</comment>
<feature type="compositionally biased region" description="Polar residues" evidence="1">
    <location>
        <begin position="206"/>
        <end position="225"/>
    </location>
</feature>
<protein>
    <submittedName>
        <fullName evidence="2">Uncharacterized protein</fullName>
    </submittedName>
</protein>
<dbReference type="AlphaFoldDB" id="A0A8J5NU08"/>
<feature type="compositionally biased region" description="Basic and acidic residues" evidence="1">
    <location>
        <begin position="196"/>
        <end position="205"/>
    </location>
</feature>
<evidence type="ECO:0000256" key="1">
    <source>
        <dbReference type="SAM" id="MobiDB-lite"/>
    </source>
</evidence>
<evidence type="ECO:0000313" key="3">
    <source>
        <dbReference type="Proteomes" id="UP000694050"/>
    </source>
</evidence>
<organism evidence="2 3">
    <name type="scientific">Fusarium oxysporum f. sp. rapae</name>
    <dbReference type="NCBI Taxonomy" id="485398"/>
    <lineage>
        <taxon>Eukaryota</taxon>
        <taxon>Fungi</taxon>
        <taxon>Dikarya</taxon>
        <taxon>Ascomycota</taxon>
        <taxon>Pezizomycotina</taxon>
        <taxon>Sordariomycetes</taxon>
        <taxon>Hypocreomycetidae</taxon>
        <taxon>Hypocreales</taxon>
        <taxon>Nectriaceae</taxon>
        <taxon>Fusarium</taxon>
        <taxon>Fusarium oxysporum species complex</taxon>
    </lineage>
</organism>
<dbReference type="EMBL" id="JAELUQ010000010">
    <property type="protein sequence ID" value="KAG7406977.1"/>
    <property type="molecule type" value="Genomic_DNA"/>
</dbReference>
<name>A0A8J5NU08_FUSOX</name>
<reference evidence="2" key="1">
    <citation type="submission" date="2021-04" db="EMBL/GenBank/DDBJ databases">
        <title>First draft genome resource for Brassicaceae pathogens Fusarium oxysporum f. sp. raphani and Fusarium oxysporum f. sp. rapae.</title>
        <authorList>
            <person name="Asai S."/>
        </authorList>
    </citation>
    <scope>NUCLEOTIDE SEQUENCE</scope>
    <source>
        <strain evidence="2">Tf1208</strain>
    </source>
</reference>